<dbReference type="InterPro" id="IPR002397">
    <property type="entry name" value="Cyt_P450_B"/>
</dbReference>
<dbReference type="SUPFAM" id="SSF48264">
    <property type="entry name" value="Cytochrome P450"/>
    <property type="match status" value="1"/>
</dbReference>
<dbReference type="PRINTS" id="PR00359">
    <property type="entry name" value="BP450"/>
</dbReference>
<accession>A0ABW4I206</accession>
<keyword evidence="4" id="KW-1185">Reference proteome</keyword>
<sequence length="416" mass="46569">MSYLARLDAVPETEKWPLLRGWLYSEPLPLFEELRRDRPVVQLPELDFCTRHADCTLILRRHNSFSVALYEPKQGDYFMAQDDTARHWREKSIMRSILDFEDIPAMRAFVGEEVARRLEDANGRIDFAHEIGRGVPVALVQHFFGFRNADPEKLAEWSYWNQQDAFHNQAFDAPGPVSSEEIIANRKKAGFALAFYLGRLVLRRTIAAKVGLEGDDPMSRLIRLSFSDALKFNLKQVLFNTGGLLIGAVETTSHATVNALEFLLTDPERRRAAEAAASNPAAFDPFVFEALRFRPAFPYFFRTATRDTVLAADTPHSATVRAGRTVLAVTHSAMFDPAAFPDPMRFDPSRDLSDAFTFGQGIHECLGRAIAAAMVPEIVRQLLLTPGLEAESAPDYGGTKVPQHWPLRFDAAGGSA</sequence>
<dbReference type="PROSITE" id="PS00086">
    <property type="entry name" value="CYTOCHROME_P450"/>
    <property type="match status" value="1"/>
</dbReference>
<protein>
    <submittedName>
        <fullName evidence="3">Cytochrome P450</fullName>
    </submittedName>
</protein>
<evidence type="ECO:0000313" key="4">
    <source>
        <dbReference type="Proteomes" id="UP001597115"/>
    </source>
</evidence>
<dbReference type="InterPro" id="IPR036396">
    <property type="entry name" value="Cyt_P450_sf"/>
</dbReference>
<dbReference type="Pfam" id="PF00067">
    <property type="entry name" value="p450"/>
    <property type="match status" value="1"/>
</dbReference>
<keyword evidence="2" id="KW-0408">Iron</keyword>
<keyword evidence="2" id="KW-0503">Monooxygenase</keyword>
<proteinExistence type="inferred from homology"/>
<dbReference type="InterPro" id="IPR017972">
    <property type="entry name" value="Cyt_P450_CS"/>
</dbReference>
<organism evidence="3 4">
    <name type="scientific">Sphingomonas tabacisoli</name>
    <dbReference type="NCBI Taxonomy" id="2249466"/>
    <lineage>
        <taxon>Bacteria</taxon>
        <taxon>Pseudomonadati</taxon>
        <taxon>Pseudomonadota</taxon>
        <taxon>Alphaproteobacteria</taxon>
        <taxon>Sphingomonadales</taxon>
        <taxon>Sphingomonadaceae</taxon>
        <taxon>Sphingomonas</taxon>
    </lineage>
</organism>
<reference evidence="4" key="1">
    <citation type="journal article" date="2019" name="Int. J. Syst. Evol. Microbiol.">
        <title>The Global Catalogue of Microorganisms (GCM) 10K type strain sequencing project: providing services to taxonomists for standard genome sequencing and annotation.</title>
        <authorList>
            <consortium name="The Broad Institute Genomics Platform"/>
            <consortium name="The Broad Institute Genome Sequencing Center for Infectious Disease"/>
            <person name="Wu L."/>
            <person name="Ma J."/>
        </authorList>
    </citation>
    <scope>NUCLEOTIDE SEQUENCE [LARGE SCALE GENOMIC DNA]</scope>
    <source>
        <strain evidence="4">CGMCC 1.16275</strain>
    </source>
</reference>
<dbReference type="EMBL" id="JBHUDY010000001">
    <property type="protein sequence ID" value="MFD1611149.1"/>
    <property type="molecule type" value="Genomic_DNA"/>
</dbReference>
<dbReference type="Proteomes" id="UP001597115">
    <property type="component" value="Unassembled WGS sequence"/>
</dbReference>
<evidence type="ECO:0000256" key="1">
    <source>
        <dbReference type="ARBA" id="ARBA00010617"/>
    </source>
</evidence>
<comment type="caution">
    <text evidence="3">The sequence shown here is derived from an EMBL/GenBank/DDBJ whole genome shotgun (WGS) entry which is preliminary data.</text>
</comment>
<dbReference type="RefSeq" id="WP_380887493.1">
    <property type="nucleotide sequence ID" value="NZ_JBHUDY010000001.1"/>
</dbReference>
<dbReference type="PANTHER" id="PTHR46696:SF1">
    <property type="entry name" value="CYTOCHROME P450 YJIB-RELATED"/>
    <property type="match status" value="1"/>
</dbReference>
<keyword evidence="2" id="KW-0560">Oxidoreductase</keyword>
<dbReference type="Gene3D" id="1.10.630.10">
    <property type="entry name" value="Cytochrome P450"/>
    <property type="match status" value="1"/>
</dbReference>
<evidence type="ECO:0000313" key="3">
    <source>
        <dbReference type="EMBL" id="MFD1611149.1"/>
    </source>
</evidence>
<comment type="similarity">
    <text evidence="1 2">Belongs to the cytochrome P450 family.</text>
</comment>
<gene>
    <name evidence="3" type="ORF">ACFSCW_04965</name>
</gene>
<keyword evidence="2" id="KW-0349">Heme</keyword>
<evidence type="ECO:0000256" key="2">
    <source>
        <dbReference type="RuleBase" id="RU000461"/>
    </source>
</evidence>
<keyword evidence="2" id="KW-0479">Metal-binding</keyword>
<dbReference type="InterPro" id="IPR001128">
    <property type="entry name" value="Cyt_P450"/>
</dbReference>
<name>A0ABW4I206_9SPHN</name>
<dbReference type="PANTHER" id="PTHR46696">
    <property type="entry name" value="P450, PUTATIVE (EUROFUNG)-RELATED"/>
    <property type="match status" value="1"/>
</dbReference>